<sequence length="616" mass="64576">MEINFYDLEVNVGVSSKAVKRRRARAQAAIGTEVRRPARLLRPDGSRPPGRPPCGRVAGTADYPAPVDDFTCDSPTVDALARRLSAPAGTLPPRCGPAGRDFGDVVIAGPGEPLDFVAGSLVLAVGARGPEAAAMVAAAGAAGAAAVAVRVTGARLPAPMRTAAEVARVAVLGVAAGLRWDRVEAEARAMVACGAEPGPDRGGDLFSLAHIVAALTHGVVSIEDAAHRVVAYAGSGEEADELRRPSILGRSCPEPYLALLRRLGVHRRVRESDEVVPVAEQPEMGARRRLVIGINAGRRPLGTIWVQEGGRPLAERAPQMLRGAARLAAAQLVDHYFQGDARARLASREELSHALLTGRFDAAALAAHLGIDPDAAADVVAVDLRELPGDIARADAGRAEAAGIMSVHAAAHRANALVVHACGQLYAILPAPAAEPAADPAEPLLRWAGDLVATLRRLTGTAVQAVLAGRADRLADIPDVKRRGHQALRLLARTPEVPVATHTRLAPALLVRDTLDLLAAAPRARFPAVAALVAHDREHGTDLARLLLLYLDAFGDVGAAARRLTVHPNTLRYRVRRAVALTGLDLDDPEHRLAAALQLRLDLAAPDRAAAAFPRG</sequence>
<dbReference type="PANTHER" id="PTHR33744:SF17">
    <property type="entry name" value="CONSERVED PROTEIN"/>
    <property type="match status" value="1"/>
</dbReference>
<dbReference type="Gene3D" id="1.10.10.2840">
    <property type="entry name" value="PucR C-terminal helix-turn-helix domain"/>
    <property type="match status" value="1"/>
</dbReference>
<evidence type="ECO:0000259" key="2">
    <source>
        <dbReference type="Pfam" id="PF13556"/>
    </source>
</evidence>
<reference evidence="3 4" key="1">
    <citation type="submission" date="2015-02" db="EMBL/GenBank/DDBJ databases">
        <authorList>
            <person name="Gomez-Escribano P.J."/>
        </authorList>
    </citation>
    <scope>NUCLEOTIDE SEQUENCE [LARGE SCALE GENOMIC DNA]</scope>
    <source>
        <strain evidence="4">C34 (DSM 42122 / NRRL B-24963)</strain>
    </source>
</reference>
<proteinExistence type="predicted"/>
<evidence type="ECO:0000313" key="3">
    <source>
        <dbReference type="EMBL" id="CQR60941.1"/>
    </source>
</evidence>
<dbReference type="AlphaFoldDB" id="A0A0F7VVD8"/>
<evidence type="ECO:0000256" key="1">
    <source>
        <dbReference type="SAM" id="MobiDB-lite"/>
    </source>
</evidence>
<feature type="compositionally biased region" description="Basic and acidic residues" evidence="1">
    <location>
        <begin position="34"/>
        <end position="45"/>
    </location>
</feature>
<dbReference type="Pfam" id="PF13556">
    <property type="entry name" value="HTH_30"/>
    <property type="match status" value="1"/>
</dbReference>
<dbReference type="InterPro" id="IPR042070">
    <property type="entry name" value="PucR_C-HTH_sf"/>
</dbReference>
<organism evidence="3 4">
    <name type="scientific">Streptomyces leeuwenhoekii</name>
    <dbReference type="NCBI Taxonomy" id="1437453"/>
    <lineage>
        <taxon>Bacteria</taxon>
        <taxon>Bacillati</taxon>
        <taxon>Actinomycetota</taxon>
        <taxon>Actinomycetes</taxon>
        <taxon>Kitasatosporales</taxon>
        <taxon>Streptomycetaceae</taxon>
        <taxon>Streptomyces</taxon>
    </lineage>
</organism>
<dbReference type="EMBL" id="LN831790">
    <property type="protein sequence ID" value="CQR60941.1"/>
    <property type="molecule type" value="Genomic_DNA"/>
</dbReference>
<dbReference type="InterPro" id="IPR025736">
    <property type="entry name" value="PucR_C-HTH_dom"/>
</dbReference>
<feature type="domain" description="PucR C-terminal helix-turn-helix" evidence="2">
    <location>
        <begin position="543"/>
        <end position="601"/>
    </location>
</feature>
<evidence type="ECO:0000313" key="4">
    <source>
        <dbReference type="Proteomes" id="UP000035016"/>
    </source>
</evidence>
<dbReference type="InterPro" id="IPR051448">
    <property type="entry name" value="CdaR-like_regulators"/>
</dbReference>
<accession>A0A0F7VVD8</accession>
<name>A0A0F7VVD8_STRLW</name>
<gene>
    <name evidence="3" type="primary">sle_14790</name>
</gene>
<dbReference type="KEGG" id="sle:sle_14790"/>
<feature type="region of interest" description="Disordered" evidence="1">
    <location>
        <begin position="34"/>
        <end position="58"/>
    </location>
</feature>
<dbReference type="PANTHER" id="PTHR33744">
    <property type="entry name" value="CARBOHYDRATE DIACID REGULATOR"/>
    <property type="match status" value="1"/>
</dbReference>
<protein>
    <submittedName>
        <fullName evidence="3">CdaR Family Transcriptional Regulator</fullName>
    </submittedName>
</protein>
<dbReference type="Proteomes" id="UP000035016">
    <property type="component" value="Chromosome Chromosome"/>
</dbReference>